<dbReference type="AlphaFoldDB" id="A0A1S3CQT2"/>
<sequence length="387" mass="43609">MGDSMDSTEADNLQEKLASMLDQLYLESGILQKMIYKNKNQHRRSFYFRYLLQVRRDLRLLHAVKLEELLSSCFQVIDGKKPKQKIHFLESLKRRKCEVGKYNFMERLLGAVRLLSQMVEPIFKAATEISILLARTFFPGFCFVILALLARIRVLVQQILLDVVLVFNTVSSISKKKQVAAINQEGIQVFREFYPTNDEFVLLECIWEVDKFILKEKIQEVATKNQEHIGPDVSLATSAIWYQKLQSFLGDDESEEGEAHQSNDKGLGLMKTTKNGLLASPSGRVNDISLEDNTNTETKDGLISPVKTSSKTFLPQEGSSLVNSSLPMPVAKKSNSKRLAFVSVELPKPITSGSVGIQFNESKVNSVEKENPFFSLLNGGKAKSSLF</sequence>
<protein>
    <submittedName>
        <fullName evidence="5 6">Uncharacterized protein LOC103503723</fullName>
    </submittedName>
</protein>
<keyword evidence="4" id="KW-1185">Reference proteome</keyword>
<dbReference type="RefSeq" id="XP_050939572.1">
    <property type="nucleotide sequence ID" value="XM_051083615.1"/>
</dbReference>
<reference evidence="5 6" key="1">
    <citation type="submission" date="2025-05" db="UniProtKB">
        <authorList>
            <consortium name="RefSeq"/>
        </authorList>
    </citation>
    <scope>IDENTIFICATION</scope>
    <source>
        <tissue evidence="5 6">Stem</tissue>
    </source>
</reference>
<gene>
    <name evidence="5 6 7" type="primary">LOC103503723</name>
</gene>
<keyword evidence="2" id="KW-0472">Membrane</keyword>
<keyword evidence="2" id="KW-1133">Transmembrane helix</keyword>
<dbReference type="InterPro" id="IPR027951">
    <property type="entry name" value="Nepro_N"/>
</dbReference>
<dbReference type="Proteomes" id="UP001652600">
    <property type="component" value="Chromosome 4"/>
</dbReference>
<keyword evidence="2" id="KW-0812">Transmembrane</keyword>
<dbReference type="RefSeq" id="XP_050939573.1">
    <property type="nucleotide sequence ID" value="XM_051083616.1"/>
</dbReference>
<feature type="transmembrane region" description="Helical" evidence="2">
    <location>
        <begin position="129"/>
        <end position="150"/>
    </location>
</feature>
<dbReference type="RefSeq" id="XP_008466256.2">
    <property type="nucleotide sequence ID" value="XM_008468034.3"/>
</dbReference>
<feature type="domain" description="Nucleolus and neural progenitor protein-like N-terminal" evidence="3">
    <location>
        <begin position="13"/>
        <end position="168"/>
    </location>
</feature>
<dbReference type="GeneID" id="103503723"/>
<dbReference type="PANTHER" id="PTHR34786">
    <property type="entry name" value="OS09G0504900 PROTEIN"/>
    <property type="match status" value="1"/>
</dbReference>
<evidence type="ECO:0000259" key="3">
    <source>
        <dbReference type="Pfam" id="PF14780"/>
    </source>
</evidence>
<organism evidence="4 5">
    <name type="scientific">Cucumis melo</name>
    <name type="common">Muskmelon</name>
    <dbReference type="NCBI Taxonomy" id="3656"/>
    <lineage>
        <taxon>Eukaryota</taxon>
        <taxon>Viridiplantae</taxon>
        <taxon>Streptophyta</taxon>
        <taxon>Embryophyta</taxon>
        <taxon>Tracheophyta</taxon>
        <taxon>Spermatophyta</taxon>
        <taxon>Magnoliopsida</taxon>
        <taxon>eudicotyledons</taxon>
        <taxon>Gunneridae</taxon>
        <taxon>Pentapetalae</taxon>
        <taxon>rosids</taxon>
        <taxon>fabids</taxon>
        <taxon>Cucurbitales</taxon>
        <taxon>Cucurbitaceae</taxon>
        <taxon>Benincaseae</taxon>
        <taxon>Cucumis</taxon>
    </lineage>
</organism>
<accession>A0A1S3CQT2</accession>
<dbReference type="Pfam" id="PF14780">
    <property type="entry name" value="NEPRO_N"/>
    <property type="match status" value="1"/>
</dbReference>
<evidence type="ECO:0000313" key="4">
    <source>
        <dbReference type="Proteomes" id="UP001652600"/>
    </source>
</evidence>
<dbReference type="InParanoid" id="A0A1S3CQT2"/>
<evidence type="ECO:0000313" key="6">
    <source>
        <dbReference type="RefSeq" id="XP_050939572.1"/>
    </source>
</evidence>
<evidence type="ECO:0000313" key="5">
    <source>
        <dbReference type="RefSeq" id="XP_008466256.2"/>
    </source>
</evidence>
<dbReference type="KEGG" id="cmo:103503723"/>
<dbReference type="FunCoup" id="A0A1S3CQT2">
    <property type="interactions" value="379"/>
</dbReference>
<evidence type="ECO:0000313" key="7">
    <source>
        <dbReference type="RefSeq" id="XP_050939573.1"/>
    </source>
</evidence>
<name>A0A1S3CQT2_CUCME</name>
<proteinExistence type="predicted"/>
<evidence type="ECO:0000256" key="2">
    <source>
        <dbReference type="SAM" id="Phobius"/>
    </source>
</evidence>
<dbReference type="eggNOG" id="ENOG502QSFD">
    <property type="taxonomic scope" value="Eukaryota"/>
</dbReference>
<evidence type="ECO:0000256" key="1">
    <source>
        <dbReference type="SAM" id="MobiDB-lite"/>
    </source>
</evidence>
<feature type="region of interest" description="Disordered" evidence="1">
    <location>
        <begin position="278"/>
        <end position="303"/>
    </location>
</feature>
<dbReference type="PANTHER" id="PTHR34786:SF1">
    <property type="entry name" value="OS09G0504900 PROTEIN"/>
    <property type="match status" value="1"/>
</dbReference>